<dbReference type="PANTHER" id="PTHR33376:SF15">
    <property type="entry name" value="BLL6794 PROTEIN"/>
    <property type="match status" value="1"/>
</dbReference>
<dbReference type="EMBL" id="JBHLWE010000050">
    <property type="protein sequence ID" value="MFC0342408.1"/>
    <property type="molecule type" value="Genomic_DNA"/>
</dbReference>
<dbReference type="PANTHER" id="PTHR33376">
    <property type="match status" value="1"/>
</dbReference>
<dbReference type="Pfam" id="PF03480">
    <property type="entry name" value="DctP"/>
    <property type="match status" value="1"/>
</dbReference>
<proteinExistence type="predicted"/>
<dbReference type="InterPro" id="IPR018389">
    <property type="entry name" value="DctP_fam"/>
</dbReference>
<gene>
    <name evidence="5" type="ORF">ACFFII_16745</name>
</gene>
<keyword evidence="6" id="KW-1185">Reference proteome</keyword>
<name>A0ABV6I861_9RHOB</name>
<dbReference type="SUPFAM" id="SSF53850">
    <property type="entry name" value="Periplasmic binding protein-like II"/>
    <property type="match status" value="1"/>
</dbReference>
<dbReference type="NCBIfam" id="NF037995">
    <property type="entry name" value="TRAP_S1"/>
    <property type="match status" value="1"/>
</dbReference>
<comment type="caution">
    <text evidence="5">The sequence shown here is derived from an EMBL/GenBank/DDBJ whole genome shotgun (WGS) entry which is preliminary data.</text>
</comment>
<evidence type="ECO:0000256" key="1">
    <source>
        <dbReference type="ARBA" id="ARBA00004418"/>
    </source>
</evidence>
<keyword evidence="3" id="KW-0574">Periplasm</keyword>
<sequence length="369" mass="40550">MFHYLRQCAIYWNGRRITMRFLMTSFLTVGLLCSASSAAMAATLIYGEAGPNRGVRAEATQWFVDQVAEQTKGEVTIDVNWGGALFSEKAAVESIRDGVADMGSVIGVYFPQDMIAYGLADLPIPNPDPWVGMKATDKLMRENEQIRENLANQNLVYIGTYTTSAVQVGCKGKTIESLDDVKGLKIRGVGAYGKVFHDLGATPVDMSVYEAFQGLDTGLIDCTQTYPYLVEALKFDEVFDSYTELDFGQIGALGIMMNKDSFDALTPEQQQGLMTAGEGLADEFGRILTDANERSVKILEEKGTPVLKISDQDRARLAEAGKKYIDEWIQRADGAGLDGQALVDRYTALIAEFAQQRDEQGYPWAAKAN</sequence>
<dbReference type="CDD" id="cd13666">
    <property type="entry name" value="PBP2_TRAP_DctP_like_1"/>
    <property type="match status" value="1"/>
</dbReference>
<dbReference type="Gene3D" id="3.40.190.170">
    <property type="entry name" value="Bacterial extracellular solute-binding protein, family 7"/>
    <property type="match status" value="1"/>
</dbReference>
<evidence type="ECO:0000256" key="4">
    <source>
        <dbReference type="SAM" id="SignalP"/>
    </source>
</evidence>
<feature type="chain" id="PRO_5047184327" evidence="4">
    <location>
        <begin position="42"/>
        <end position="369"/>
    </location>
</feature>
<organism evidence="5 6">
    <name type="scientific">Paracoccus niistensis</name>
    <dbReference type="NCBI Taxonomy" id="632935"/>
    <lineage>
        <taxon>Bacteria</taxon>
        <taxon>Pseudomonadati</taxon>
        <taxon>Pseudomonadota</taxon>
        <taxon>Alphaproteobacteria</taxon>
        <taxon>Rhodobacterales</taxon>
        <taxon>Paracoccaceae</taxon>
        <taxon>Paracoccus</taxon>
    </lineage>
</organism>
<dbReference type="RefSeq" id="WP_377700016.1">
    <property type="nucleotide sequence ID" value="NZ_JBHLWE010000050.1"/>
</dbReference>
<reference evidence="5 6" key="1">
    <citation type="submission" date="2024-09" db="EMBL/GenBank/DDBJ databases">
        <authorList>
            <person name="Sun Q."/>
            <person name="Mori K."/>
        </authorList>
    </citation>
    <scope>NUCLEOTIDE SEQUENCE [LARGE SCALE GENOMIC DNA]</scope>
    <source>
        <strain evidence="5 6">KCTC 22789</strain>
    </source>
</reference>
<keyword evidence="2 4" id="KW-0732">Signal</keyword>
<feature type="signal peptide" evidence="4">
    <location>
        <begin position="1"/>
        <end position="41"/>
    </location>
</feature>
<evidence type="ECO:0000256" key="2">
    <source>
        <dbReference type="ARBA" id="ARBA00022729"/>
    </source>
</evidence>
<evidence type="ECO:0000256" key="3">
    <source>
        <dbReference type="ARBA" id="ARBA00022764"/>
    </source>
</evidence>
<protein>
    <submittedName>
        <fullName evidence="5">C4-dicarboxylate TRAP transporter substrate-binding protein</fullName>
    </submittedName>
</protein>
<dbReference type="InterPro" id="IPR038404">
    <property type="entry name" value="TRAP_DctP_sf"/>
</dbReference>
<dbReference type="Proteomes" id="UP001589799">
    <property type="component" value="Unassembled WGS sequence"/>
</dbReference>
<accession>A0ABV6I861</accession>
<evidence type="ECO:0000313" key="5">
    <source>
        <dbReference type="EMBL" id="MFC0342408.1"/>
    </source>
</evidence>
<comment type="subcellular location">
    <subcellularLocation>
        <location evidence="1">Periplasm</location>
    </subcellularLocation>
</comment>
<evidence type="ECO:0000313" key="6">
    <source>
        <dbReference type="Proteomes" id="UP001589799"/>
    </source>
</evidence>